<dbReference type="Proteomes" id="UP000027222">
    <property type="component" value="Unassembled WGS sequence"/>
</dbReference>
<sequence length="54" mass="6093">KLWARMGGNQINMAVGAEFSRRHTSSCGREWVEIRSTWPSELNSRDDAQAVGEN</sequence>
<protein>
    <submittedName>
        <fullName evidence="1">Uncharacterized protein</fullName>
    </submittedName>
</protein>
<evidence type="ECO:0000313" key="1">
    <source>
        <dbReference type="EMBL" id="KDR74864.1"/>
    </source>
</evidence>
<evidence type="ECO:0000313" key="2">
    <source>
        <dbReference type="Proteomes" id="UP000027222"/>
    </source>
</evidence>
<name>A0A067T4K9_GALM3</name>
<accession>A0A067T4K9</accession>
<gene>
    <name evidence="1" type="ORF">GALMADRAFT_249779</name>
</gene>
<feature type="non-terminal residue" evidence="1">
    <location>
        <position position="54"/>
    </location>
</feature>
<dbReference type="HOGENOM" id="CLU_3055950_0_0_1"/>
<organism evidence="1 2">
    <name type="scientific">Galerina marginata (strain CBS 339.88)</name>
    <dbReference type="NCBI Taxonomy" id="685588"/>
    <lineage>
        <taxon>Eukaryota</taxon>
        <taxon>Fungi</taxon>
        <taxon>Dikarya</taxon>
        <taxon>Basidiomycota</taxon>
        <taxon>Agaricomycotina</taxon>
        <taxon>Agaricomycetes</taxon>
        <taxon>Agaricomycetidae</taxon>
        <taxon>Agaricales</taxon>
        <taxon>Agaricineae</taxon>
        <taxon>Strophariaceae</taxon>
        <taxon>Galerina</taxon>
    </lineage>
</organism>
<feature type="non-terminal residue" evidence="1">
    <location>
        <position position="1"/>
    </location>
</feature>
<dbReference type="AlphaFoldDB" id="A0A067T4K9"/>
<reference evidence="2" key="1">
    <citation type="journal article" date="2014" name="Proc. Natl. Acad. Sci. U.S.A.">
        <title>Extensive sampling of basidiomycete genomes demonstrates inadequacy of the white-rot/brown-rot paradigm for wood decay fungi.</title>
        <authorList>
            <person name="Riley R."/>
            <person name="Salamov A.A."/>
            <person name="Brown D.W."/>
            <person name="Nagy L.G."/>
            <person name="Floudas D."/>
            <person name="Held B.W."/>
            <person name="Levasseur A."/>
            <person name="Lombard V."/>
            <person name="Morin E."/>
            <person name="Otillar R."/>
            <person name="Lindquist E.A."/>
            <person name="Sun H."/>
            <person name="LaButti K.M."/>
            <person name="Schmutz J."/>
            <person name="Jabbour D."/>
            <person name="Luo H."/>
            <person name="Baker S.E."/>
            <person name="Pisabarro A.G."/>
            <person name="Walton J.D."/>
            <person name="Blanchette R.A."/>
            <person name="Henrissat B."/>
            <person name="Martin F."/>
            <person name="Cullen D."/>
            <person name="Hibbett D.S."/>
            <person name="Grigoriev I.V."/>
        </authorList>
    </citation>
    <scope>NUCLEOTIDE SEQUENCE [LARGE SCALE GENOMIC DNA]</scope>
    <source>
        <strain evidence="2">CBS 339.88</strain>
    </source>
</reference>
<dbReference type="EMBL" id="KL142382">
    <property type="protein sequence ID" value="KDR74864.1"/>
    <property type="molecule type" value="Genomic_DNA"/>
</dbReference>
<keyword evidence="2" id="KW-1185">Reference proteome</keyword>
<proteinExistence type="predicted"/>